<dbReference type="Proteomes" id="UP001428817">
    <property type="component" value="Unassembled WGS sequence"/>
</dbReference>
<gene>
    <name evidence="3" type="ORF">GCM10023321_70770</name>
</gene>
<evidence type="ECO:0000256" key="1">
    <source>
        <dbReference type="SAM" id="MobiDB-lite"/>
    </source>
</evidence>
<protein>
    <submittedName>
        <fullName evidence="3">Uncharacterized protein</fullName>
    </submittedName>
</protein>
<name>A0ABP9R6M0_9PSEU</name>
<keyword evidence="2" id="KW-0472">Membrane</keyword>
<keyword evidence="4" id="KW-1185">Reference proteome</keyword>
<organism evidence="3 4">
    <name type="scientific">Pseudonocardia eucalypti</name>
    <dbReference type="NCBI Taxonomy" id="648755"/>
    <lineage>
        <taxon>Bacteria</taxon>
        <taxon>Bacillati</taxon>
        <taxon>Actinomycetota</taxon>
        <taxon>Actinomycetes</taxon>
        <taxon>Pseudonocardiales</taxon>
        <taxon>Pseudonocardiaceae</taxon>
        <taxon>Pseudonocardia</taxon>
    </lineage>
</organism>
<evidence type="ECO:0000313" key="3">
    <source>
        <dbReference type="EMBL" id="GAA5171783.1"/>
    </source>
</evidence>
<reference evidence="4" key="1">
    <citation type="journal article" date="2019" name="Int. J. Syst. Evol. Microbiol.">
        <title>The Global Catalogue of Microorganisms (GCM) 10K type strain sequencing project: providing services to taxonomists for standard genome sequencing and annotation.</title>
        <authorList>
            <consortium name="The Broad Institute Genomics Platform"/>
            <consortium name="The Broad Institute Genome Sequencing Center for Infectious Disease"/>
            <person name="Wu L."/>
            <person name="Ma J."/>
        </authorList>
    </citation>
    <scope>NUCLEOTIDE SEQUENCE [LARGE SCALE GENOMIC DNA]</scope>
    <source>
        <strain evidence="4">JCM 18303</strain>
    </source>
</reference>
<comment type="caution">
    <text evidence="3">The sequence shown here is derived from an EMBL/GenBank/DDBJ whole genome shotgun (WGS) entry which is preliminary data.</text>
</comment>
<keyword evidence="2" id="KW-1133">Transmembrane helix</keyword>
<evidence type="ECO:0000313" key="4">
    <source>
        <dbReference type="Proteomes" id="UP001428817"/>
    </source>
</evidence>
<feature type="region of interest" description="Disordered" evidence="1">
    <location>
        <begin position="1"/>
        <end position="43"/>
    </location>
</feature>
<accession>A0ABP9R6M0</accession>
<feature type="transmembrane region" description="Helical" evidence="2">
    <location>
        <begin position="57"/>
        <end position="78"/>
    </location>
</feature>
<sequence>MVGGQRVSPGRTELLGHPLTEMRQSHPATLGHPGNGARRYSGRMFTDADPTGLSSPLGQLVSLGFMLLALTVALRWWWSQRKR</sequence>
<proteinExistence type="predicted"/>
<evidence type="ECO:0000256" key="2">
    <source>
        <dbReference type="SAM" id="Phobius"/>
    </source>
</evidence>
<dbReference type="EMBL" id="BAABJP010000051">
    <property type="protein sequence ID" value="GAA5171783.1"/>
    <property type="molecule type" value="Genomic_DNA"/>
</dbReference>
<keyword evidence="2" id="KW-0812">Transmembrane</keyword>